<gene>
    <name evidence="1" type="ORF">E5991_05355</name>
</gene>
<dbReference type="InterPro" id="IPR010985">
    <property type="entry name" value="Ribbon_hlx_hlx"/>
</dbReference>
<organism evidence="1 2">
    <name type="scientific">Bifidobacterium pseudolongum</name>
    <dbReference type="NCBI Taxonomy" id="1694"/>
    <lineage>
        <taxon>Bacteria</taxon>
        <taxon>Bacillati</taxon>
        <taxon>Actinomycetota</taxon>
        <taxon>Actinomycetes</taxon>
        <taxon>Bifidobacteriales</taxon>
        <taxon>Bifidobacteriaceae</taxon>
        <taxon>Bifidobacterium</taxon>
    </lineage>
</organism>
<reference evidence="1 2" key="1">
    <citation type="submission" date="2019-04" db="EMBL/GenBank/DDBJ databases">
        <title>Microbes associate with the intestines of laboratory mice.</title>
        <authorList>
            <person name="Navarre W."/>
            <person name="Wong E."/>
            <person name="Huang K.C."/>
            <person name="Tropini C."/>
            <person name="Ng K."/>
            <person name="Yu B."/>
        </authorList>
    </citation>
    <scope>NUCLEOTIDE SEQUENCE [LARGE SCALE GENOMIC DNA]</scope>
    <source>
        <strain evidence="1 2">NM87_A27A</strain>
    </source>
</reference>
<protein>
    <recommendedName>
        <fullName evidence="3">CopG family transcriptional regulator</fullName>
    </recommendedName>
</protein>
<accession>A0A4S4F9P6</accession>
<dbReference type="AlphaFoldDB" id="A0A4S4F9P6"/>
<dbReference type="EMBL" id="SSTF01000014">
    <property type="protein sequence ID" value="THG25496.1"/>
    <property type="molecule type" value="Genomic_DNA"/>
</dbReference>
<dbReference type="RefSeq" id="WP_136511325.1">
    <property type="nucleotide sequence ID" value="NZ_CP071805.1"/>
</dbReference>
<evidence type="ECO:0000313" key="2">
    <source>
        <dbReference type="Proteomes" id="UP000306798"/>
    </source>
</evidence>
<dbReference type="SUPFAM" id="SSF47598">
    <property type="entry name" value="Ribbon-helix-helix"/>
    <property type="match status" value="1"/>
</dbReference>
<evidence type="ECO:0000313" key="1">
    <source>
        <dbReference type="EMBL" id="THG25496.1"/>
    </source>
</evidence>
<name>A0A4S4F9P6_9BIFI</name>
<dbReference type="InterPro" id="IPR013321">
    <property type="entry name" value="Arc_rbn_hlx_hlx"/>
</dbReference>
<comment type="caution">
    <text evidence="1">The sequence shown here is derived from an EMBL/GenBank/DDBJ whole genome shotgun (WGS) entry which is preliminary data.</text>
</comment>
<dbReference type="Gene3D" id="1.10.1220.10">
    <property type="entry name" value="Met repressor-like"/>
    <property type="match status" value="1"/>
</dbReference>
<dbReference type="GO" id="GO:0006355">
    <property type="term" value="P:regulation of DNA-templated transcription"/>
    <property type="evidence" value="ECO:0007669"/>
    <property type="project" value="InterPro"/>
</dbReference>
<sequence length="69" mass="8112">MEINRPTSTTTRLDDTFRTETKPRQIVKTTFSIPIELHRRLKYYALTRDVAMNDLVCEWIEQNTGDIPA</sequence>
<dbReference type="Proteomes" id="UP000306798">
    <property type="component" value="Unassembled WGS sequence"/>
</dbReference>
<proteinExistence type="predicted"/>
<evidence type="ECO:0008006" key="3">
    <source>
        <dbReference type="Google" id="ProtNLM"/>
    </source>
</evidence>